<keyword evidence="2" id="KW-1185">Reference proteome</keyword>
<gene>
    <name evidence="1" type="ORF">BDN72DRAFT_785451</name>
</gene>
<sequence>MDNDSSPGFLSVKKCCDRLFNSGWSLHKIRDTILQDRFFDTSEDAIGVPGRSIVWKLFLTVAEPLQTSMTLNLSNTQNSLRSSRKAYTDLLLEKMRAPDGSYEEGFVPPALVGTLRKREIKAAVNLDTNNPLSLHDENPWRKWFSAVELRKTILQDVERTFPDISFFRDAMVQQQLTNILFLYSVMNPVIGYRQGMHELLAPLYYVAHHDAMLVQQGLTSDSSLEELCSGDWVAADAWSLFVGLMRGVSRWYEWQDKPGPSKFKPHLNFNVPASAFEVKPYVAPVVETCNQIQNTHLRVTDPALWQHLQSSGIEPQLYGIRWLRLLFTREFSMAHSMKIWDGLFVCDPTIDLAPWICVAMLIRIRQDLLSTDYSGQLTLLLRYPAPADTSDAQRYISSLLRQAQILQSSPTAVTGVSVALENRNQLDIGNEASASDFVSIPVQDSRNHPQRHHKSASVSFSKSPTNPSNLGGPGHTRQQTASQIGLPEMITRGLLERGESLGINKTFMTAVSEIRRNIPDISASFARPSSATSMSFPLEDERTSEERPPWEPRTRFEMENDISQLRSRNKRLGESLGWIVDALLQDESDVQDKAVLQKRKQEALESLSYVRDVLMGAVEQLEEDRLTGEEEKRRRAARESQTAKLQPQHRALNLPPPVAAIPISPTETRFKQPLDQRLSQSPPSSASSIQTPRSAVSPSFPPSTSPPKLAPWSYTQSSFSRSSPGLPPTSLPRPPPRASKNAHGPPSADASKARAADQTPRFDPLGALP</sequence>
<organism evidence="1 2">
    <name type="scientific">Pluteus cervinus</name>
    <dbReference type="NCBI Taxonomy" id="181527"/>
    <lineage>
        <taxon>Eukaryota</taxon>
        <taxon>Fungi</taxon>
        <taxon>Dikarya</taxon>
        <taxon>Basidiomycota</taxon>
        <taxon>Agaricomycotina</taxon>
        <taxon>Agaricomycetes</taxon>
        <taxon>Agaricomycetidae</taxon>
        <taxon>Agaricales</taxon>
        <taxon>Pluteineae</taxon>
        <taxon>Pluteaceae</taxon>
        <taxon>Pluteus</taxon>
    </lineage>
</organism>
<protein>
    <submittedName>
        <fullName evidence="1">RabGAP/TBC</fullName>
    </submittedName>
</protein>
<name>A0ACD3BFU7_9AGAR</name>
<dbReference type="Proteomes" id="UP000308600">
    <property type="component" value="Unassembled WGS sequence"/>
</dbReference>
<dbReference type="EMBL" id="ML208260">
    <property type="protein sequence ID" value="TFK76497.1"/>
    <property type="molecule type" value="Genomic_DNA"/>
</dbReference>
<proteinExistence type="predicted"/>
<evidence type="ECO:0000313" key="1">
    <source>
        <dbReference type="EMBL" id="TFK76497.1"/>
    </source>
</evidence>
<evidence type="ECO:0000313" key="2">
    <source>
        <dbReference type="Proteomes" id="UP000308600"/>
    </source>
</evidence>
<accession>A0ACD3BFU7</accession>
<reference evidence="1 2" key="1">
    <citation type="journal article" date="2019" name="Nat. Ecol. Evol.">
        <title>Megaphylogeny resolves global patterns of mushroom evolution.</title>
        <authorList>
            <person name="Varga T."/>
            <person name="Krizsan K."/>
            <person name="Foldi C."/>
            <person name="Dima B."/>
            <person name="Sanchez-Garcia M."/>
            <person name="Sanchez-Ramirez S."/>
            <person name="Szollosi G.J."/>
            <person name="Szarkandi J.G."/>
            <person name="Papp V."/>
            <person name="Albert L."/>
            <person name="Andreopoulos W."/>
            <person name="Angelini C."/>
            <person name="Antonin V."/>
            <person name="Barry K.W."/>
            <person name="Bougher N.L."/>
            <person name="Buchanan P."/>
            <person name="Buyck B."/>
            <person name="Bense V."/>
            <person name="Catcheside P."/>
            <person name="Chovatia M."/>
            <person name="Cooper J."/>
            <person name="Damon W."/>
            <person name="Desjardin D."/>
            <person name="Finy P."/>
            <person name="Geml J."/>
            <person name="Haridas S."/>
            <person name="Hughes K."/>
            <person name="Justo A."/>
            <person name="Karasinski D."/>
            <person name="Kautmanova I."/>
            <person name="Kiss B."/>
            <person name="Kocsube S."/>
            <person name="Kotiranta H."/>
            <person name="LaButti K.M."/>
            <person name="Lechner B.E."/>
            <person name="Liimatainen K."/>
            <person name="Lipzen A."/>
            <person name="Lukacs Z."/>
            <person name="Mihaltcheva S."/>
            <person name="Morgado L.N."/>
            <person name="Niskanen T."/>
            <person name="Noordeloos M.E."/>
            <person name="Ohm R.A."/>
            <person name="Ortiz-Santana B."/>
            <person name="Ovrebo C."/>
            <person name="Racz N."/>
            <person name="Riley R."/>
            <person name="Savchenko A."/>
            <person name="Shiryaev A."/>
            <person name="Soop K."/>
            <person name="Spirin V."/>
            <person name="Szebenyi C."/>
            <person name="Tomsovsky M."/>
            <person name="Tulloss R.E."/>
            <person name="Uehling J."/>
            <person name="Grigoriev I.V."/>
            <person name="Vagvolgyi C."/>
            <person name="Papp T."/>
            <person name="Martin F.M."/>
            <person name="Miettinen O."/>
            <person name="Hibbett D.S."/>
            <person name="Nagy L.G."/>
        </authorList>
    </citation>
    <scope>NUCLEOTIDE SEQUENCE [LARGE SCALE GENOMIC DNA]</scope>
    <source>
        <strain evidence="1 2">NL-1719</strain>
    </source>
</reference>